<accession>A0ABX7BZI1</accession>
<proteinExistence type="predicted"/>
<name>A0ABX7BZI1_9HYPH</name>
<evidence type="ECO:0000313" key="1">
    <source>
        <dbReference type="EMBL" id="QQR36434.1"/>
    </source>
</evidence>
<dbReference type="SUPFAM" id="SSF56112">
    <property type="entry name" value="Protein kinase-like (PK-like)"/>
    <property type="match status" value="1"/>
</dbReference>
<organism evidence="1 2">
    <name type="scientific">Devosia oryziradicis</name>
    <dbReference type="NCBI Taxonomy" id="2801335"/>
    <lineage>
        <taxon>Bacteria</taxon>
        <taxon>Pseudomonadati</taxon>
        <taxon>Pseudomonadota</taxon>
        <taxon>Alphaproteobacteria</taxon>
        <taxon>Hyphomicrobiales</taxon>
        <taxon>Devosiaceae</taxon>
        <taxon>Devosia</taxon>
    </lineage>
</organism>
<keyword evidence="2" id="KW-1185">Reference proteome</keyword>
<reference evidence="1 2" key="1">
    <citation type="submission" date="2021-01" db="EMBL/GenBank/DDBJ databases">
        <title>Genome seq and assembly of Devosia sp. G19.</title>
        <authorList>
            <person name="Chhetri G."/>
        </authorList>
    </citation>
    <scope>NUCLEOTIDE SEQUENCE [LARGE SCALE GENOMIC DNA]</scope>
    <source>
        <strain evidence="1 2">G19</strain>
    </source>
</reference>
<dbReference type="Proteomes" id="UP000595460">
    <property type="component" value="Chromosome"/>
</dbReference>
<evidence type="ECO:0008006" key="3">
    <source>
        <dbReference type="Google" id="ProtNLM"/>
    </source>
</evidence>
<evidence type="ECO:0000313" key="2">
    <source>
        <dbReference type="Proteomes" id="UP000595460"/>
    </source>
</evidence>
<sequence>MDRDEVELVGGQVNRVVRIGDTVRRTMAWDRRLSHSVLQHLESVGFYAALRFLGLDDEGRETLSFLPSDLPHDASGFTDDQLIAAARLLRRFHDATEGMAVVRGAGAEVICLDACQYGVPRCDALCIDRL</sequence>
<dbReference type="EMBL" id="CP068047">
    <property type="protein sequence ID" value="QQR36434.1"/>
    <property type="molecule type" value="Genomic_DNA"/>
</dbReference>
<dbReference type="RefSeq" id="WP_201658120.1">
    <property type="nucleotide sequence ID" value="NZ_CP068047.1"/>
</dbReference>
<dbReference type="InterPro" id="IPR011009">
    <property type="entry name" value="Kinase-like_dom_sf"/>
</dbReference>
<protein>
    <recommendedName>
        <fullName evidence="3">Aminoglycoside phosphotransferase domain-containing protein</fullName>
    </recommendedName>
</protein>
<gene>
    <name evidence="1" type="ORF">JI749_02005</name>
</gene>